<feature type="chain" id="PRO_5039152586" evidence="5">
    <location>
        <begin position="23"/>
        <end position="560"/>
    </location>
</feature>
<evidence type="ECO:0000256" key="4">
    <source>
        <dbReference type="ARBA" id="ARBA00022729"/>
    </source>
</evidence>
<comment type="subcellular location">
    <subcellularLocation>
        <location evidence="1">Cell envelope</location>
    </subcellularLocation>
</comment>
<protein>
    <submittedName>
        <fullName evidence="7">Peptide ABC transporter substrate-binding protein</fullName>
    </submittedName>
</protein>
<dbReference type="PANTHER" id="PTHR30290">
    <property type="entry name" value="PERIPLASMIC BINDING COMPONENT OF ABC TRANSPORTER"/>
    <property type="match status" value="1"/>
</dbReference>
<dbReference type="SUPFAM" id="SSF53850">
    <property type="entry name" value="Periplasmic binding protein-like II"/>
    <property type="match status" value="1"/>
</dbReference>
<evidence type="ECO:0000256" key="5">
    <source>
        <dbReference type="SAM" id="SignalP"/>
    </source>
</evidence>
<dbReference type="AlphaFoldDB" id="A0A7Y0HN92"/>
<evidence type="ECO:0000313" key="8">
    <source>
        <dbReference type="Proteomes" id="UP000537131"/>
    </source>
</evidence>
<dbReference type="GO" id="GO:0030313">
    <property type="term" value="C:cell envelope"/>
    <property type="evidence" value="ECO:0007669"/>
    <property type="project" value="UniProtKB-SubCell"/>
</dbReference>
<evidence type="ECO:0000256" key="2">
    <source>
        <dbReference type="ARBA" id="ARBA00005695"/>
    </source>
</evidence>
<dbReference type="InterPro" id="IPR030678">
    <property type="entry name" value="Peptide/Ni-bd"/>
</dbReference>
<keyword evidence="8" id="KW-1185">Reference proteome</keyword>
<name>A0A7Y0HN92_9CLOT</name>
<comment type="similarity">
    <text evidence="2">Belongs to the bacterial solute-binding protein 5 family.</text>
</comment>
<dbReference type="PIRSF" id="PIRSF002741">
    <property type="entry name" value="MppA"/>
    <property type="match status" value="1"/>
</dbReference>
<dbReference type="InterPro" id="IPR000914">
    <property type="entry name" value="SBP_5_dom"/>
</dbReference>
<dbReference type="Proteomes" id="UP000537131">
    <property type="component" value="Unassembled WGS sequence"/>
</dbReference>
<feature type="signal peptide" evidence="5">
    <location>
        <begin position="1"/>
        <end position="22"/>
    </location>
</feature>
<comment type="caution">
    <text evidence="7">The sequence shown here is derived from an EMBL/GenBank/DDBJ whole genome shotgun (WGS) entry which is preliminary data.</text>
</comment>
<dbReference type="FunFam" id="3.90.76.10:FF:000001">
    <property type="entry name" value="Oligopeptide ABC transporter substrate-binding protein"/>
    <property type="match status" value="1"/>
</dbReference>
<accession>A0A7Y0HN92</accession>
<dbReference type="GO" id="GO:0015833">
    <property type="term" value="P:peptide transport"/>
    <property type="evidence" value="ECO:0007669"/>
    <property type="project" value="TreeGrafter"/>
</dbReference>
<dbReference type="EMBL" id="JABBNI010000025">
    <property type="protein sequence ID" value="NMM63779.1"/>
    <property type="molecule type" value="Genomic_DNA"/>
</dbReference>
<dbReference type="Gene3D" id="3.90.76.10">
    <property type="entry name" value="Dipeptide-binding Protein, Domain 1"/>
    <property type="match status" value="1"/>
</dbReference>
<dbReference type="PANTHER" id="PTHR30290:SF10">
    <property type="entry name" value="PERIPLASMIC OLIGOPEPTIDE-BINDING PROTEIN-RELATED"/>
    <property type="match status" value="1"/>
</dbReference>
<dbReference type="Gene3D" id="3.40.190.10">
    <property type="entry name" value="Periplasmic binding protein-like II"/>
    <property type="match status" value="1"/>
</dbReference>
<reference evidence="7 8" key="2">
    <citation type="submission" date="2020-06" db="EMBL/GenBank/DDBJ databases">
        <title>Complete Genome Sequence of Clostridium muelleri sp. nov. P21T, an Acid-Alcohol Producing Acetogen Isolated from Old Hay.</title>
        <authorList>
            <person name="Duncan K.E."/>
            <person name="Tanner R.S."/>
        </authorList>
    </citation>
    <scope>NUCLEOTIDE SEQUENCE [LARGE SCALE GENOMIC DNA]</scope>
    <source>
        <strain evidence="7 8">P21</strain>
    </source>
</reference>
<dbReference type="CDD" id="cd08504">
    <property type="entry name" value="PBP2_OppA"/>
    <property type="match status" value="1"/>
</dbReference>
<keyword evidence="3" id="KW-0813">Transport</keyword>
<dbReference type="PROSITE" id="PS51257">
    <property type="entry name" value="PROKAR_LIPOPROTEIN"/>
    <property type="match status" value="1"/>
</dbReference>
<dbReference type="GO" id="GO:0042597">
    <property type="term" value="C:periplasmic space"/>
    <property type="evidence" value="ECO:0007669"/>
    <property type="project" value="UniProtKB-ARBA"/>
</dbReference>
<evidence type="ECO:0000259" key="6">
    <source>
        <dbReference type="Pfam" id="PF00496"/>
    </source>
</evidence>
<evidence type="ECO:0000313" key="7">
    <source>
        <dbReference type="EMBL" id="NMM63779.1"/>
    </source>
</evidence>
<dbReference type="GO" id="GO:1904680">
    <property type="term" value="F:peptide transmembrane transporter activity"/>
    <property type="evidence" value="ECO:0007669"/>
    <property type="project" value="TreeGrafter"/>
</dbReference>
<feature type="domain" description="Solute-binding protein family 5" evidence="6">
    <location>
        <begin position="91"/>
        <end position="477"/>
    </location>
</feature>
<dbReference type="Pfam" id="PF00496">
    <property type="entry name" value="SBP_bac_5"/>
    <property type="match status" value="1"/>
</dbReference>
<proteinExistence type="inferred from homology"/>
<evidence type="ECO:0000256" key="3">
    <source>
        <dbReference type="ARBA" id="ARBA00022448"/>
    </source>
</evidence>
<reference evidence="7 8" key="1">
    <citation type="submission" date="2020-04" db="EMBL/GenBank/DDBJ databases">
        <authorList>
            <person name="Doyle D.A."/>
        </authorList>
    </citation>
    <scope>NUCLEOTIDE SEQUENCE [LARGE SCALE GENOMIC DNA]</scope>
    <source>
        <strain evidence="7 8">P21</strain>
    </source>
</reference>
<organism evidence="7 8">
    <name type="scientific">Clostridium muellerianum</name>
    <dbReference type="NCBI Taxonomy" id="2716538"/>
    <lineage>
        <taxon>Bacteria</taxon>
        <taxon>Bacillati</taxon>
        <taxon>Bacillota</taxon>
        <taxon>Clostridia</taxon>
        <taxon>Eubacteriales</taxon>
        <taxon>Clostridiaceae</taxon>
        <taxon>Clostridium</taxon>
    </lineage>
</organism>
<gene>
    <name evidence="7" type="ORF">HBE96_14070</name>
</gene>
<dbReference type="Gene3D" id="3.10.105.10">
    <property type="entry name" value="Dipeptide-binding Protein, Domain 3"/>
    <property type="match status" value="1"/>
</dbReference>
<evidence type="ECO:0000256" key="1">
    <source>
        <dbReference type="ARBA" id="ARBA00004196"/>
    </source>
</evidence>
<dbReference type="InterPro" id="IPR039424">
    <property type="entry name" value="SBP_5"/>
</dbReference>
<sequence length="560" mass="64157">MKSKRLMSFLVTAMIVSTTGFVGCGGSSQQTQGSSEKLDKDQHLVLCLDEEPKTLDPSRSTDTYSGTVITDTQEALTRCLDKNGEESIEAAGAESWKTSEDGLTWTFKLRSNKWSDGKEVKAQDYEYSIKRTLDPNTASEYSYLLYPIKGAKEYNKGQGKVEDVGIKALDDKTLEIKLGSPCAYFIKTTYFKVFTPQRKDIVEKSGEKFGSEGDTLVSSGPFIIKNWVHKNKMELEKNPNYWDKDKVKLDKVTFKIIADVQARMNELYNGSLDLCRVEKKEWFDKFKAKNDLTYVTGPDISTDYNFFYCKDKLFSNMKVRRAFSLALDREDHIKTLYPETRKPFYAWCPPAMKIGDEDFRKKVGEEPLKKIKEEVKDPKALLSEGLKELGMDPDPSKITVTIAEGGTDARAKQVCEHEQANYQKVLGCKVKIDYMDWAIFQDKARKGNYQIAAMNWGADYNDPMTMFDLWTTGSDMNNPKWSNAKYDALIEKASKTMDQKVRFEAFKEAEQILLSESPISPTSYRVKTYYMKKCIKGMQYPMFSTKEEFKYAYIQGRDNK</sequence>
<dbReference type="RefSeq" id="WP_169298362.1">
    <property type="nucleotide sequence ID" value="NZ_JABBNI010000025.1"/>
</dbReference>
<keyword evidence="4 5" id="KW-0732">Signal</keyword>
<dbReference type="GO" id="GO:0043190">
    <property type="term" value="C:ATP-binding cassette (ABC) transporter complex"/>
    <property type="evidence" value="ECO:0007669"/>
    <property type="project" value="InterPro"/>
</dbReference>